<proteinExistence type="predicted"/>
<feature type="transmembrane region" description="Helical" evidence="1">
    <location>
        <begin position="91"/>
        <end position="114"/>
    </location>
</feature>
<keyword evidence="1" id="KW-0472">Membrane</keyword>
<evidence type="ECO:0000313" key="3">
    <source>
        <dbReference type="Proteomes" id="UP000095598"/>
    </source>
</evidence>
<accession>A0A173URZ6</accession>
<dbReference type="AlphaFoldDB" id="A0A173URZ6"/>
<name>A0A173URZ6_ANAHA</name>
<keyword evidence="1" id="KW-0812">Transmembrane</keyword>
<dbReference type="RefSeq" id="WP_044922574.1">
    <property type="nucleotide sequence ID" value="NZ_CYXT01000033.1"/>
</dbReference>
<dbReference type="Proteomes" id="UP000095598">
    <property type="component" value="Unassembled WGS sequence"/>
</dbReference>
<evidence type="ECO:0000256" key="1">
    <source>
        <dbReference type="SAM" id="Phobius"/>
    </source>
</evidence>
<gene>
    <name evidence="2" type="ORF">ERS852425_03092</name>
</gene>
<keyword evidence="1" id="KW-1133">Transmembrane helix</keyword>
<evidence type="ECO:0000313" key="2">
    <source>
        <dbReference type="EMBL" id="CUN17200.1"/>
    </source>
</evidence>
<reference evidence="2 3" key="1">
    <citation type="submission" date="2015-09" db="EMBL/GenBank/DDBJ databases">
        <authorList>
            <consortium name="Pathogen Informatics"/>
        </authorList>
    </citation>
    <scope>NUCLEOTIDE SEQUENCE [LARGE SCALE GENOMIC DNA]</scope>
    <source>
        <strain evidence="2 3">2789STDY5608868</strain>
    </source>
</reference>
<dbReference type="EMBL" id="CYXT01000033">
    <property type="protein sequence ID" value="CUN17200.1"/>
    <property type="molecule type" value="Genomic_DNA"/>
</dbReference>
<feature type="transmembrane region" description="Helical" evidence="1">
    <location>
        <begin position="56"/>
        <end position="79"/>
    </location>
</feature>
<evidence type="ECO:0008006" key="4">
    <source>
        <dbReference type="Google" id="ProtNLM"/>
    </source>
</evidence>
<organism evidence="2 3">
    <name type="scientific">Anaerostipes hadrus</name>
    <dbReference type="NCBI Taxonomy" id="649756"/>
    <lineage>
        <taxon>Bacteria</taxon>
        <taxon>Bacillati</taxon>
        <taxon>Bacillota</taxon>
        <taxon>Clostridia</taxon>
        <taxon>Lachnospirales</taxon>
        <taxon>Lachnospiraceae</taxon>
        <taxon>Anaerostipes</taxon>
    </lineage>
</organism>
<protein>
    <recommendedName>
        <fullName evidence="4">TrbC/VIRB2 family</fullName>
    </recommendedName>
</protein>
<sequence>MEKKRLSLNTMKEQVMEKMYPVLCSTGVIFGGMVGNVCYADDPSLSSVMGNVQKIVYALFKSIGFVLTIWGIGQLVLAFKNEDSDSKSRAIMSIVAGIALYAFPTIAGALHLTAPSL</sequence>